<dbReference type="InterPro" id="IPR004841">
    <property type="entry name" value="AA-permease/SLC12A_dom"/>
</dbReference>
<dbReference type="PANTHER" id="PTHR43341:SF35">
    <property type="entry name" value="ACID TRANSPORTER, PUTATIVE-RELATED"/>
    <property type="match status" value="1"/>
</dbReference>
<feature type="transmembrane region" description="Helical" evidence="5">
    <location>
        <begin position="445"/>
        <end position="469"/>
    </location>
</feature>
<dbReference type="GO" id="GO:0015171">
    <property type="term" value="F:amino acid transmembrane transporter activity"/>
    <property type="evidence" value="ECO:0007669"/>
    <property type="project" value="TreeGrafter"/>
</dbReference>
<gene>
    <name evidence="7" type="ORF">K469DRAFT_738174</name>
</gene>
<evidence type="ECO:0000256" key="2">
    <source>
        <dbReference type="ARBA" id="ARBA00022692"/>
    </source>
</evidence>
<keyword evidence="2 5" id="KW-0812">Transmembrane</keyword>
<name>A0A6A6E9R9_9PEZI</name>
<feature type="transmembrane region" description="Helical" evidence="5">
    <location>
        <begin position="361"/>
        <end position="379"/>
    </location>
</feature>
<dbReference type="Gene3D" id="1.20.1740.10">
    <property type="entry name" value="Amino acid/polyamine transporter I"/>
    <property type="match status" value="1"/>
</dbReference>
<dbReference type="OrthoDB" id="3900342at2759"/>
<feature type="transmembrane region" description="Helical" evidence="5">
    <location>
        <begin position="415"/>
        <end position="433"/>
    </location>
</feature>
<feature type="transmembrane region" description="Helical" evidence="5">
    <location>
        <begin position="38"/>
        <end position="56"/>
    </location>
</feature>
<organism evidence="7 8">
    <name type="scientific">Zopfia rhizophila CBS 207.26</name>
    <dbReference type="NCBI Taxonomy" id="1314779"/>
    <lineage>
        <taxon>Eukaryota</taxon>
        <taxon>Fungi</taxon>
        <taxon>Dikarya</taxon>
        <taxon>Ascomycota</taxon>
        <taxon>Pezizomycotina</taxon>
        <taxon>Dothideomycetes</taxon>
        <taxon>Dothideomycetes incertae sedis</taxon>
        <taxon>Zopfiaceae</taxon>
        <taxon>Zopfia</taxon>
    </lineage>
</organism>
<feature type="transmembrane region" description="Helical" evidence="5">
    <location>
        <begin position="192"/>
        <end position="213"/>
    </location>
</feature>
<dbReference type="Proteomes" id="UP000800200">
    <property type="component" value="Unassembled WGS sequence"/>
</dbReference>
<feature type="domain" description="Amino acid permease/ SLC12A" evidence="6">
    <location>
        <begin position="37"/>
        <end position="559"/>
    </location>
</feature>
<evidence type="ECO:0000259" key="6">
    <source>
        <dbReference type="Pfam" id="PF00324"/>
    </source>
</evidence>
<comment type="subcellular location">
    <subcellularLocation>
        <location evidence="1">Membrane</location>
        <topology evidence="1">Multi-pass membrane protein</topology>
    </subcellularLocation>
</comment>
<evidence type="ECO:0000313" key="8">
    <source>
        <dbReference type="Proteomes" id="UP000800200"/>
    </source>
</evidence>
<feature type="transmembrane region" description="Helical" evidence="5">
    <location>
        <begin position="166"/>
        <end position="185"/>
    </location>
</feature>
<evidence type="ECO:0000256" key="1">
    <source>
        <dbReference type="ARBA" id="ARBA00004141"/>
    </source>
</evidence>
<dbReference type="GO" id="GO:0016020">
    <property type="term" value="C:membrane"/>
    <property type="evidence" value="ECO:0007669"/>
    <property type="project" value="UniProtKB-SubCell"/>
</dbReference>
<proteinExistence type="predicted"/>
<keyword evidence="3 5" id="KW-1133">Transmembrane helix</keyword>
<reference evidence="7" key="1">
    <citation type="journal article" date="2020" name="Stud. Mycol.">
        <title>101 Dothideomycetes genomes: a test case for predicting lifestyles and emergence of pathogens.</title>
        <authorList>
            <person name="Haridas S."/>
            <person name="Albert R."/>
            <person name="Binder M."/>
            <person name="Bloem J."/>
            <person name="Labutti K."/>
            <person name="Salamov A."/>
            <person name="Andreopoulos B."/>
            <person name="Baker S."/>
            <person name="Barry K."/>
            <person name="Bills G."/>
            <person name="Bluhm B."/>
            <person name="Cannon C."/>
            <person name="Castanera R."/>
            <person name="Culley D."/>
            <person name="Daum C."/>
            <person name="Ezra D."/>
            <person name="Gonzalez J."/>
            <person name="Henrissat B."/>
            <person name="Kuo A."/>
            <person name="Liang C."/>
            <person name="Lipzen A."/>
            <person name="Lutzoni F."/>
            <person name="Magnuson J."/>
            <person name="Mondo S."/>
            <person name="Nolan M."/>
            <person name="Ohm R."/>
            <person name="Pangilinan J."/>
            <person name="Park H.-J."/>
            <person name="Ramirez L."/>
            <person name="Alfaro M."/>
            <person name="Sun H."/>
            <person name="Tritt A."/>
            <person name="Yoshinaga Y."/>
            <person name="Zwiers L.-H."/>
            <person name="Turgeon B."/>
            <person name="Goodwin S."/>
            <person name="Spatafora J."/>
            <person name="Crous P."/>
            <person name="Grigoriev I."/>
        </authorList>
    </citation>
    <scope>NUCLEOTIDE SEQUENCE</scope>
    <source>
        <strain evidence="7">CBS 207.26</strain>
    </source>
</reference>
<dbReference type="InterPro" id="IPR050524">
    <property type="entry name" value="APC_YAT"/>
</dbReference>
<dbReference type="EMBL" id="ML994628">
    <property type="protein sequence ID" value="KAF2186890.1"/>
    <property type="molecule type" value="Genomic_DNA"/>
</dbReference>
<evidence type="ECO:0000256" key="5">
    <source>
        <dbReference type="SAM" id="Phobius"/>
    </source>
</evidence>
<keyword evidence="4 5" id="KW-0472">Membrane</keyword>
<feature type="transmembrane region" description="Helical" evidence="5">
    <location>
        <begin position="264"/>
        <end position="285"/>
    </location>
</feature>
<feature type="transmembrane region" description="Helical" evidence="5">
    <location>
        <begin position="68"/>
        <end position="92"/>
    </location>
</feature>
<evidence type="ECO:0000313" key="7">
    <source>
        <dbReference type="EMBL" id="KAF2186890.1"/>
    </source>
</evidence>
<protein>
    <submittedName>
        <fullName evidence="7">Proline-specific permease</fullName>
    </submittedName>
</protein>
<feature type="transmembrane region" description="Helical" evidence="5">
    <location>
        <begin position="305"/>
        <end position="325"/>
    </location>
</feature>
<feature type="transmembrane region" description="Helical" evidence="5">
    <location>
        <begin position="113"/>
        <end position="137"/>
    </location>
</feature>
<sequence>MAEGAERMENLMVLEHEDSDMQEEKGTSLRADLKERHVNMIAFSACVGIGLFLQSGRVVYQAGPGLAVVAYILMGTVMASTISCLGEMTALFPVQGPIFEFPRRFLDVGVGYAAGWLAWFSWTVIIAAEVLAVIQLWDFQFSEEYLREVGYPENTLSWPVGQDASPAVWCGLFLTVILIVGFIPVRQYGQLEYIIGTTKMIFISLLILFNVIINAQKRVKHNGNSRFWTYNNPYSFAAQNFTLKIGPDGQSQTIEGALGRFTGMWSAMTTVIWSLIGFETVAISAAENMDLRRNETVKLATRKSALRVILMYCLSVFVVGLNVPYTDTNIQDLTMNSIRSGQNSIFILAAVRNHVRWWPHFFNGFFIFSATTSAINSLYNSSRILHALSKVDSVWPRWYAAKVVQKKLKRTKRGVPWVSVIVSWFFGLLAFLSTKSFSTKILGRIATNSVVSMMVVYVIIDASYLSFYYKIKEEAEQHRGIGESPYDRGGTRYPYRSHLQWLKACYGMVGCFLVTVFGGWRAFASPFNVADFIASYISIVAFFVLVAAYHISWEGWNPLNWKRSATFQLRNPPPIQVELGMKRRGDLRLTNDNSVFSRQNFDDYIQWLWTWMK</sequence>
<dbReference type="PANTHER" id="PTHR43341">
    <property type="entry name" value="AMINO ACID PERMEASE"/>
    <property type="match status" value="1"/>
</dbReference>
<feature type="transmembrane region" description="Helical" evidence="5">
    <location>
        <begin position="501"/>
        <end position="520"/>
    </location>
</feature>
<accession>A0A6A6E9R9</accession>
<dbReference type="AlphaFoldDB" id="A0A6A6E9R9"/>
<keyword evidence="8" id="KW-1185">Reference proteome</keyword>
<dbReference type="Pfam" id="PF00324">
    <property type="entry name" value="AA_permease"/>
    <property type="match status" value="1"/>
</dbReference>
<evidence type="ECO:0000256" key="3">
    <source>
        <dbReference type="ARBA" id="ARBA00022989"/>
    </source>
</evidence>
<evidence type="ECO:0000256" key="4">
    <source>
        <dbReference type="ARBA" id="ARBA00023136"/>
    </source>
</evidence>
<feature type="transmembrane region" description="Helical" evidence="5">
    <location>
        <begin position="532"/>
        <end position="553"/>
    </location>
</feature>